<dbReference type="Proteomes" id="UP000006873">
    <property type="component" value="Chromosome"/>
</dbReference>
<evidence type="ECO:0000313" key="1">
    <source>
        <dbReference type="EMBL" id="ADO38783.1"/>
    </source>
</evidence>
<dbReference type="HOGENOM" id="CLU_3289848_0_0_9"/>
<reference evidence="1 2" key="2">
    <citation type="journal article" date="2011" name="J. Bacteriol.">
        <title>Complete genome sequence of a carbon monoxide-utilizing acetogen, Eubacterium limosum KIST612.</title>
        <authorList>
            <person name="Roh H."/>
            <person name="Ko H.J."/>
            <person name="Kim D."/>
            <person name="Choi D.G."/>
            <person name="Park S."/>
            <person name="Kim S."/>
            <person name="Chang I.S."/>
            <person name="Choi I.G."/>
        </authorList>
    </citation>
    <scope>NUCLEOTIDE SEQUENCE [LARGE SCALE GENOMIC DNA]</scope>
    <source>
        <strain evidence="1 2">KIST612</strain>
    </source>
</reference>
<keyword evidence="2" id="KW-1185">Reference proteome</keyword>
<dbReference type="AlphaFoldDB" id="E3GGH8"/>
<name>E3GGH8_9FIRM</name>
<gene>
    <name evidence="1" type="ordered locus">ELI_3836</name>
</gene>
<sequence length="40" mass="4523">MLVNIHMSKISKISRIIITDFKNKGNCFLKQKKAGSGPLY</sequence>
<accession>E3GGH8</accession>
<dbReference type="KEGG" id="elm:ELI_3836"/>
<proteinExistence type="predicted"/>
<reference key="1">
    <citation type="submission" date="2010-09" db="EMBL/GenBank/DDBJ databases">
        <authorList>
            <person name="Roh H."/>
            <person name="Ko H.-J."/>
            <person name="Kim D."/>
            <person name="Choi D.G."/>
            <person name="Park S."/>
            <person name="Kim S."/>
            <person name="Kim K.H."/>
            <person name="Chang I.S."/>
            <person name="Choi I.-G."/>
        </authorList>
    </citation>
    <scope>NUCLEOTIDE SEQUENCE</scope>
    <source>
        <strain>KIST612</strain>
    </source>
</reference>
<organism evidence="1 2">
    <name type="scientific">Eubacterium callanderi</name>
    <dbReference type="NCBI Taxonomy" id="53442"/>
    <lineage>
        <taxon>Bacteria</taxon>
        <taxon>Bacillati</taxon>
        <taxon>Bacillota</taxon>
        <taxon>Clostridia</taxon>
        <taxon>Eubacteriales</taxon>
        <taxon>Eubacteriaceae</taxon>
        <taxon>Eubacterium</taxon>
    </lineage>
</organism>
<evidence type="ECO:0000313" key="2">
    <source>
        <dbReference type="Proteomes" id="UP000006873"/>
    </source>
</evidence>
<protein>
    <submittedName>
        <fullName evidence="1">Uncharacterized protein</fullName>
    </submittedName>
</protein>
<dbReference type="EMBL" id="CP002273">
    <property type="protein sequence ID" value="ADO38783.1"/>
    <property type="molecule type" value="Genomic_DNA"/>
</dbReference>